<name>A0A0L0UQX3_9BASI</name>
<evidence type="ECO:0000313" key="3">
    <source>
        <dbReference type="Proteomes" id="UP000054564"/>
    </source>
</evidence>
<evidence type="ECO:0000256" key="1">
    <source>
        <dbReference type="SAM" id="MobiDB-lite"/>
    </source>
</evidence>
<proteinExistence type="predicted"/>
<feature type="compositionally biased region" description="Basic and acidic residues" evidence="1">
    <location>
        <begin position="52"/>
        <end position="86"/>
    </location>
</feature>
<sequence>MLIVVSSAITSQRKFFSSEHAWQAAVKTLGGHVLGRYEDQGGPGGARRGRHKSLETTDHQEEDEDHHKNKWQYDHEESRKGGRKETQYQVVGKNEADDNQSNEESGWLNWSSDQTREDEDELPHCGK</sequence>
<evidence type="ECO:0000313" key="2">
    <source>
        <dbReference type="EMBL" id="KNE89169.1"/>
    </source>
</evidence>
<feature type="region of interest" description="Disordered" evidence="1">
    <location>
        <begin position="35"/>
        <end position="127"/>
    </location>
</feature>
<gene>
    <name evidence="2" type="ORF">PSTG_17375</name>
</gene>
<reference evidence="3" key="1">
    <citation type="submission" date="2014-03" db="EMBL/GenBank/DDBJ databases">
        <title>The Genome Sequence of Puccinia striiformis f. sp. tritici PST-78.</title>
        <authorList>
            <consortium name="The Broad Institute Genome Sequencing Platform"/>
            <person name="Cuomo C."/>
            <person name="Hulbert S."/>
            <person name="Chen X."/>
            <person name="Walker B."/>
            <person name="Young S.K."/>
            <person name="Zeng Q."/>
            <person name="Gargeya S."/>
            <person name="Fitzgerald M."/>
            <person name="Haas B."/>
            <person name="Abouelleil A."/>
            <person name="Alvarado L."/>
            <person name="Arachchi H.M."/>
            <person name="Berlin A.M."/>
            <person name="Chapman S.B."/>
            <person name="Goldberg J."/>
            <person name="Griggs A."/>
            <person name="Gujja S."/>
            <person name="Hansen M."/>
            <person name="Howarth C."/>
            <person name="Imamovic A."/>
            <person name="Larimer J."/>
            <person name="McCowan C."/>
            <person name="Montmayeur A."/>
            <person name="Murphy C."/>
            <person name="Neiman D."/>
            <person name="Pearson M."/>
            <person name="Priest M."/>
            <person name="Roberts A."/>
            <person name="Saif S."/>
            <person name="Shea T."/>
            <person name="Sisk P."/>
            <person name="Sykes S."/>
            <person name="Wortman J."/>
            <person name="Nusbaum C."/>
            <person name="Birren B."/>
        </authorList>
    </citation>
    <scope>NUCLEOTIDE SEQUENCE [LARGE SCALE GENOMIC DNA]</scope>
    <source>
        <strain evidence="3">race PST-78</strain>
    </source>
</reference>
<dbReference type="EMBL" id="AJIL01000468">
    <property type="protein sequence ID" value="KNE89169.1"/>
    <property type="molecule type" value="Genomic_DNA"/>
</dbReference>
<accession>A0A0L0UQX3</accession>
<dbReference type="Proteomes" id="UP000054564">
    <property type="component" value="Unassembled WGS sequence"/>
</dbReference>
<comment type="caution">
    <text evidence="2">The sequence shown here is derived from an EMBL/GenBank/DDBJ whole genome shotgun (WGS) entry which is preliminary data.</text>
</comment>
<keyword evidence="3" id="KW-1185">Reference proteome</keyword>
<protein>
    <submittedName>
        <fullName evidence="2">Uncharacterized protein</fullName>
    </submittedName>
</protein>
<feature type="compositionally biased region" description="Polar residues" evidence="1">
    <location>
        <begin position="102"/>
        <end position="113"/>
    </location>
</feature>
<dbReference type="AlphaFoldDB" id="A0A0L0UQX3"/>
<organism evidence="2 3">
    <name type="scientific">Puccinia striiformis f. sp. tritici PST-78</name>
    <dbReference type="NCBI Taxonomy" id="1165861"/>
    <lineage>
        <taxon>Eukaryota</taxon>
        <taxon>Fungi</taxon>
        <taxon>Dikarya</taxon>
        <taxon>Basidiomycota</taxon>
        <taxon>Pucciniomycotina</taxon>
        <taxon>Pucciniomycetes</taxon>
        <taxon>Pucciniales</taxon>
        <taxon>Pucciniaceae</taxon>
        <taxon>Puccinia</taxon>
    </lineage>
</organism>